<evidence type="ECO:0000313" key="2">
    <source>
        <dbReference type="Proteomes" id="UP000008370"/>
    </source>
</evidence>
<keyword evidence="2" id="KW-1185">Reference proteome</keyword>
<dbReference type="EMBL" id="JH930474">
    <property type="protein sequence ID" value="EKM53141.1"/>
    <property type="molecule type" value="Genomic_DNA"/>
</dbReference>
<dbReference type="AlphaFoldDB" id="K5UT62"/>
<reference evidence="1 2" key="1">
    <citation type="journal article" date="2012" name="BMC Genomics">
        <title>Comparative genomics of the white-rot fungi, Phanerochaete carnosa and P. chrysosporium, to elucidate the genetic basis of the distinct wood types they colonize.</title>
        <authorList>
            <person name="Suzuki H."/>
            <person name="MacDonald J."/>
            <person name="Syed K."/>
            <person name="Salamov A."/>
            <person name="Hori C."/>
            <person name="Aerts A."/>
            <person name="Henrissat B."/>
            <person name="Wiebenga A."/>
            <person name="vanKuyk P.A."/>
            <person name="Barry K."/>
            <person name="Lindquist E."/>
            <person name="LaButti K."/>
            <person name="Lapidus A."/>
            <person name="Lucas S."/>
            <person name="Coutinho P."/>
            <person name="Gong Y."/>
            <person name="Samejima M."/>
            <person name="Mahadevan R."/>
            <person name="Abou-Zaid M."/>
            <person name="de Vries R.P."/>
            <person name="Igarashi K."/>
            <person name="Yadav J.S."/>
            <person name="Grigoriev I.V."/>
            <person name="Master E.R."/>
        </authorList>
    </citation>
    <scope>NUCLEOTIDE SEQUENCE [LARGE SCALE GENOMIC DNA]</scope>
    <source>
        <strain evidence="1 2">HHB-10118-sp</strain>
    </source>
</reference>
<dbReference type="Proteomes" id="UP000008370">
    <property type="component" value="Unassembled WGS sequence"/>
</dbReference>
<dbReference type="HOGENOM" id="CLU_110808_0_0_1"/>
<dbReference type="RefSeq" id="XP_007397843.1">
    <property type="nucleotide sequence ID" value="XM_007397781.1"/>
</dbReference>
<sequence length="149" mass="16936">MSSSSESLPATQEQCKVSFSPPSCSIIQQQSACVSKPQKKSKGKFKRSRKSSLEAKLGASTYLAGILNENIERDRERRRKADLEPLVELQIPDDFVYTLRTYAFELDSKVEEVLKQWMRKVCHIPDEDDLHYLTILVCALVVLWSVTGI</sequence>
<gene>
    <name evidence="1" type="ORF">PHACADRAFT_185867</name>
</gene>
<dbReference type="GeneID" id="18910314"/>
<evidence type="ECO:0000313" key="1">
    <source>
        <dbReference type="EMBL" id="EKM53141.1"/>
    </source>
</evidence>
<dbReference type="KEGG" id="pco:PHACADRAFT_185867"/>
<accession>K5UT62</accession>
<proteinExistence type="predicted"/>
<protein>
    <submittedName>
        <fullName evidence="1">Uncharacterized protein</fullName>
    </submittedName>
</protein>
<dbReference type="InParanoid" id="K5UT62"/>
<name>K5UT62_PHACS</name>
<organism evidence="1 2">
    <name type="scientific">Phanerochaete carnosa (strain HHB-10118-sp)</name>
    <name type="common">White-rot fungus</name>
    <name type="synonym">Peniophora carnosa</name>
    <dbReference type="NCBI Taxonomy" id="650164"/>
    <lineage>
        <taxon>Eukaryota</taxon>
        <taxon>Fungi</taxon>
        <taxon>Dikarya</taxon>
        <taxon>Basidiomycota</taxon>
        <taxon>Agaricomycotina</taxon>
        <taxon>Agaricomycetes</taxon>
        <taxon>Polyporales</taxon>
        <taxon>Phanerochaetaceae</taxon>
        <taxon>Phanerochaete</taxon>
    </lineage>
</organism>